<organism evidence="2 3">
    <name type="scientific">Daejeonella rubra</name>
    <dbReference type="NCBI Taxonomy" id="990371"/>
    <lineage>
        <taxon>Bacteria</taxon>
        <taxon>Pseudomonadati</taxon>
        <taxon>Bacteroidota</taxon>
        <taxon>Sphingobacteriia</taxon>
        <taxon>Sphingobacteriales</taxon>
        <taxon>Sphingobacteriaceae</taxon>
        <taxon>Daejeonella</taxon>
    </lineage>
</organism>
<proteinExistence type="predicted"/>
<dbReference type="EMBL" id="FNHH01000014">
    <property type="protein sequence ID" value="SDM51460.1"/>
    <property type="molecule type" value="Genomic_DNA"/>
</dbReference>
<dbReference type="OrthoDB" id="782779at2"/>
<dbReference type="STRING" id="990371.SAMN05421813_11445"/>
<sequence length="379" mass="41243">MLTEPTYKAASAVASIAEKHFSSHLEEAMRSGEHDLAASPSARQIEAMLDTAFWASLRREEGNSPKISIAFVSPEQAGFPLVFENRLPFNPRVLTKLGPGVERPGIHLGVWYDENGLFIWGTTHKIPNYCFVLDVSEPGLLVIKHRRMNGFGKFTNIVVLIGDQIKIVDESSRNLPDCPVLLTSLLGFASASEDNSVNVLIQLATSMRAHKHGGSLLVVPSGSEAWRASILQPVKYSVSPTYKGLTDLMQEDQSKWTSSLWLGELNREIESIAGLTAIDGATIISDKHEVLAFGAKIGHIDGQPRVEEILLTEPVIGGDGRIVNPAISGGTRHISAAQFVHDQKDAIALVASQDGGFTIFTWSPCDNIVHAHRIDSLLL</sequence>
<evidence type="ECO:0000259" key="1">
    <source>
        <dbReference type="Pfam" id="PF21751"/>
    </source>
</evidence>
<reference evidence="3" key="1">
    <citation type="submission" date="2016-10" db="EMBL/GenBank/DDBJ databases">
        <authorList>
            <person name="Varghese N."/>
            <person name="Submissions S."/>
        </authorList>
    </citation>
    <scope>NUCLEOTIDE SEQUENCE [LARGE SCALE GENOMIC DNA]</scope>
    <source>
        <strain evidence="3">DSM 24536</strain>
    </source>
</reference>
<accession>A0A1G9TUI5</accession>
<gene>
    <name evidence="2" type="ORF">SAMN05421813_11445</name>
</gene>
<dbReference type="Proteomes" id="UP000199226">
    <property type="component" value="Unassembled WGS sequence"/>
</dbReference>
<protein>
    <recommendedName>
        <fullName evidence="1">Probable sensor domain-containing protein</fullName>
    </recommendedName>
</protein>
<dbReference type="RefSeq" id="WP_090704835.1">
    <property type="nucleotide sequence ID" value="NZ_FNHH01000014.1"/>
</dbReference>
<evidence type="ECO:0000313" key="2">
    <source>
        <dbReference type="EMBL" id="SDM51460.1"/>
    </source>
</evidence>
<dbReference type="InterPro" id="IPR048551">
    <property type="entry name" value="DACNV"/>
</dbReference>
<dbReference type="AlphaFoldDB" id="A0A1G9TUI5"/>
<evidence type="ECO:0000313" key="3">
    <source>
        <dbReference type="Proteomes" id="UP000199226"/>
    </source>
</evidence>
<keyword evidence="3" id="KW-1185">Reference proteome</keyword>
<feature type="domain" description="Probable sensor" evidence="1">
    <location>
        <begin position="35"/>
        <end position="124"/>
    </location>
</feature>
<dbReference type="Pfam" id="PF21751">
    <property type="entry name" value="DACNV"/>
    <property type="match status" value="1"/>
</dbReference>
<name>A0A1G9TUI5_9SPHI</name>